<dbReference type="SUPFAM" id="SSF55785">
    <property type="entry name" value="PYP-like sensor domain (PAS domain)"/>
    <property type="match status" value="1"/>
</dbReference>
<evidence type="ECO:0000259" key="4">
    <source>
        <dbReference type="PROSITE" id="PS50887"/>
    </source>
</evidence>
<dbReference type="Pfam" id="PF08448">
    <property type="entry name" value="PAS_4"/>
    <property type="match status" value="1"/>
</dbReference>
<dbReference type="Gene3D" id="3.20.20.450">
    <property type="entry name" value="EAL domain"/>
    <property type="match status" value="1"/>
</dbReference>
<dbReference type="Pfam" id="PF00563">
    <property type="entry name" value="EAL"/>
    <property type="match status" value="1"/>
</dbReference>
<keyword evidence="1" id="KW-1133">Transmembrane helix</keyword>
<dbReference type="Proteomes" id="UP000579531">
    <property type="component" value="Unassembled WGS sequence"/>
</dbReference>
<dbReference type="CDD" id="cd01948">
    <property type="entry name" value="EAL"/>
    <property type="match status" value="1"/>
</dbReference>
<sequence length="766" mass="82358">MPPAQWLMAALVAPAGGAVCLYLAVPGLREPLWTAIVPTALSCVLFLLLVLRLAGMIAEHRRARARERVLLAAIAALASAKSPDQVSRCCEAAVAALLGAHVPHGSLLLPAGEVPGLPPGTGRASLLLPVDRLPPGIAARLAGLPAALVCSPAEPGPASGRADVLLAAGPERRLVGARAALETLAAHAGPAAHRAELRPDRPHPGGEAYFRTLLSSASDVVLVVGADSTVRYASPSARTLFGRSEVTGTPLRSLVEPQDRERVDRTLAALDSDPGRDVHDHWRVGGPGGRAEVEARCRDLRADGSVGGLVVTLRDVTEQRKLRYELSRRAFHDPVTGLPNRALLLERIGRALLHDRRESPLACVLFIDLDDFKTVNETLGHAAGDRILKAVGERLSQTLRRTDTAARLGGDAFAVLMEEARQPEDAELLAQQVIEVLDRPFRLPEGTVTVSAGVGVATTWDSTDPDELLSCAGLAVYAAKSAGKRQWSRFVPGLRVRVTERHDLRARLDRAISREEFALRYQPVVDITGGQVIGFEALARWPQGRCGPVPPGQFIPLAEETGHIAPLGAWVLRNAVADMARLQRTAGRGLAPYISVNVSGRQWQDADFLEEVSKAVETPGLAPGSLQLELTESVLLHRDDRLDRVIRSLKELGVRIAVDDFGTGFSSLRYLRDFPVDTLKLDKTYIDDIPRDPRQAALVHGIVCLARTLGLQIIAEGIEQRGQRDLLTSMGCRFGQGFLFARPLTVEQSAVALRKHYGGGPGPALR</sequence>
<dbReference type="PANTHER" id="PTHR44757:SF2">
    <property type="entry name" value="BIOFILM ARCHITECTURE MAINTENANCE PROTEIN MBAA"/>
    <property type="match status" value="1"/>
</dbReference>
<protein>
    <submittedName>
        <fullName evidence="5">Diguanylate cyclase (GGDEF)-like protein/PAS domain S-box-containing protein</fullName>
    </submittedName>
</protein>
<reference evidence="5 6" key="1">
    <citation type="submission" date="2020-08" db="EMBL/GenBank/DDBJ databases">
        <title>Sequencing the genomes of 1000 actinobacteria strains.</title>
        <authorList>
            <person name="Klenk H.-P."/>
        </authorList>
    </citation>
    <scope>NUCLEOTIDE SEQUENCE [LARGE SCALE GENOMIC DNA]</scope>
    <source>
        <strain evidence="5 6">DSM 40129</strain>
    </source>
</reference>
<dbReference type="SUPFAM" id="SSF55073">
    <property type="entry name" value="Nucleotide cyclase"/>
    <property type="match status" value="1"/>
</dbReference>
<keyword evidence="6" id="KW-1185">Reference proteome</keyword>
<dbReference type="AlphaFoldDB" id="A0AA89Q6U2"/>
<feature type="transmembrane region" description="Helical" evidence="1">
    <location>
        <begin position="6"/>
        <end position="25"/>
    </location>
</feature>
<dbReference type="InterPro" id="IPR001633">
    <property type="entry name" value="EAL_dom"/>
</dbReference>
<dbReference type="InterPro" id="IPR043128">
    <property type="entry name" value="Rev_trsase/Diguanyl_cyclase"/>
</dbReference>
<dbReference type="CDD" id="cd00130">
    <property type="entry name" value="PAS"/>
    <property type="match status" value="1"/>
</dbReference>
<dbReference type="EMBL" id="JACHLX010000001">
    <property type="protein sequence ID" value="MBB5815327.1"/>
    <property type="molecule type" value="Genomic_DNA"/>
</dbReference>
<feature type="domain" description="GGDEF" evidence="4">
    <location>
        <begin position="360"/>
        <end position="492"/>
    </location>
</feature>
<comment type="caution">
    <text evidence="5">The sequence shown here is derived from an EMBL/GenBank/DDBJ whole genome shotgun (WGS) entry which is preliminary data.</text>
</comment>
<dbReference type="Pfam" id="PF00990">
    <property type="entry name" value="GGDEF"/>
    <property type="match status" value="1"/>
</dbReference>
<organism evidence="5 6">
    <name type="scientific">Streptomyces collinus</name>
    <dbReference type="NCBI Taxonomy" id="42684"/>
    <lineage>
        <taxon>Bacteria</taxon>
        <taxon>Bacillati</taxon>
        <taxon>Actinomycetota</taxon>
        <taxon>Actinomycetes</taxon>
        <taxon>Kitasatosporales</taxon>
        <taxon>Streptomycetaceae</taxon>
        <taxon>Streptomyces</taxon>
    </lineage>
</organism>
<dbReference type="SMART" id="SM00267">
    <property type="entry name" value="GGDEF"/>
    <property type="match status" value="1"/>
</dbReference>
<dbReference type="GeneID" id="93842780"/>
<dbReference type="Gene3D" id="3.30.450.20">
    <property type="entry name" value="PAS domain"/>
    <property type="match status" value="1"/>
</dbReference>
<dbReference type="SUPFAM" id="SSF141868">
    <property type="entry name" value="EAL domain-like"/>
    <property type="match status" value="1"/>
</dbReference>
<dbReference type="NCBIfam" id="TIGR00229">
    <property type="entry name" value="sensory_box"/>
    <property type="match status" value="1"/>
</dbReference>
<dbReference type="InterPro" id="IPR029787">
    <property type="entry name" value="Nucleotide_cyclase"/>
</dbReference>
<feature type="transmembrane region" description="Helical" evidence="1">
    <location>
        <begin position="32"/>
        <end position="54"/>
    </location>
</feature>
<keyword evidence="1" id="KW-0472">Membrane</keyword>
<dbReference type="PROSITE" id="PS50112">
    <property type="entry name" value="PAS"/>
    <property type="match status" value="1"/>
</dbReference>
<dbReference type="InterPro" id="IPR000160">
    <property type="entry name" value="GGDEF_dom"/>
</dbReference>
<dbReference type="SMART" id="SM00091">
    <property type="entry name" value="PAS"/>
    <property type="match status" value="1"/>
</dbReference>
<dbReference type="InterPro" id="IPR013656">
    <property type="entry name" value="PAS_4"/>
</dbReference>
<dbReference type="InterPro" id="IPR000014">
    <property type="entry name" value="PAS"/>
</dbReference>
<dbReference type="InterPro" id="IPR035919">
    <property type="entry name" value="EAL_sf"/>
</dbReference>
<evidence type="ECO:0000259" key="3">
    <source>
        <dbReference type="PROSITE" id="PS50883"/>
    </source>
</evidence>
<gene>
    <name evidence="5" type="ORF">HNR72_006355</name>
</gene>
<dbReference type="Gene3D" id="3.30.70.270">
    <property type="match status" value="1"/>
</dbReference>
<feature type="domain" description="PAS" evidence="2">
    <location>
        <begin position="206"/>
        <end position="245"/>
    </location>
</feature>
<evidence type="ECO:0000259" key="2">
    <source>
        <dbReference type="PROSITE" id="PS50112"/>
    </source>
</evidence>
<proteinExistence type="predicted"/>
<dbReference type="RefSeq" id="WP_311241128.1">
    <property type="nucleotide sequence ID" value="NZ_BAABFE010000002.1"/>
</dbReference>
<dbReference type="PROSITE" id="PS50883">
    <property type="entry name" value="EAL"/>
    <property type="match status" value="1"/>
</dbReference>
<accession>A0AA89Q6U2</accession>
<dbReference type="InterPro" id="IPR035965">
    <property type="entry name" value="PAS-like_dom_sf"/>
</dbReference>
<dbReference type="PANTHER" id="PTHR44757">
    <property type="entry name" value="DIGUANYLATE CYCLASE DGCP"/>
    <property type="match status" value="1"/>
</dbReference>
<evidence type="ECO:0000256" key="1">
    <source>
        <dbReference type="SAM" id="Phobius"/>
    </source>
</evidence>
<dbReference type="CDD" id="cd01949">
    <property type="entry name" value="GGDEF"/>
    <property type="match status" value="1"/>
</dbReference>
<dbReference type="InterPro" id="IPR052155">
    <property type="entry name" value="Biofilm_reg_signaling"/>
</dbReference>
<feature type="domain" description="EAL" evidence="3">
    <location>
        <begin position="501"/>
        <end position="757"/>
    </location>
</feature>
<dbReference type="PROSITE" id="PS50887">
    <property type="entry name" value="GGDEF"/>
    <property type="match status" value="1"/>
</dbReference>
<keyword evidence="1" id="KW-0812">Transmembrane</keyword>
<name>A0AA89Q6U2_STRCU</name>
<evidence type="ECO:0000313" key="5">
    <source>
        <dbReference type="EMBL" id="MBB5815327.1"/>
    </source>
</evidence>
<dbReference type="SMART" id="SM00052">
    <property type="entry name" value="EAL"/>
    <property type="match status" value="1"/>
</dbReference>
<evidence type="ECO:0000313" key="6">
    <source>
        <dbReference type="Proteomes" id="UP000579531"/>
    </source>
</evidence>
<dbReference type="NCBIfam" id="TIGR00254">
    <property type="entry name" value="GGDEF"/>
    <property type="match status" value="1"/>
</dbReference>